<dbReference type="SMART" id="SM00212">
    <property type="entry name" value="UBCc"/>
    <property type="match status" value="1"/>
</dbReference>
<evidence type="ECO:0000256" key="4">
    <source>
        <dbReference type="RuleBase" id="RU362109"/>
    </source>
</evidence>
<evidence type="ECO:0000256" key="3">
    <source>
        <dbReference type="PROSITE-ProRule" id="PRU10133"/>
    </source>
</evidence>
<proteinExistence type="inferred from homology"/>
<dbReference type="InterPro" id="IPR050113">
    <property type="entry name" value="Ub_conjugating_enzyme"/>
</dbReference>
<feature type="active site" description="Glycyl thioester intermediate" evidence="3">
    <location>
        <position position="89"/>
    </location>
</feature>
<dbReference type="Pfam" id="PF00179">
    <property type="entry name" value="UQ_con"/>
    <property type="match status" value="1"/>
</dbReference>
<accession>A0AA36JSQ9</accession>
<evidence type="ECO:0000256" key="1">
    <source>
        <dbReference type="ARBA" id="ARBA00022679"/>
    </source>
</evidence>
<evidence type="ECO:0000313" key="8">
    <source>
        <dbReference type="Proteomes" id="UP001178507"/>
    </source>
</evidence>
<dbReference type="PROSITE" id="PS00183">
    <property type="entry name" value="UBC_1"/>
    <property type="match status" value="1"/>
</dbReference>
<keyword evidence="2 4" id="KW-0833">Ubl conjugation pathway</keyword>
<evidence type="ECO:0000256" key="5">
    <source>
        <dbReference type="SAM" id="MobiDB-lite"/>
    </source>
</evidence>
<dbReference type="Proteomes" id="UP001178507">
    <property type="component" value="Unassembled WGS sequence"/>
</dbReference>
<dbReference type="FunFam" id="3.10.110.10:FF:000051">
    <property type="entry name" value="ubiquitin-conjugating enzyme E2 R2-like"/>
    <property type="match status" value="1"/>
</dbReference>
<gene>
    <name evidence="7" type="ORF">EVOR1521_LOCUS31767</name>
</gene>
<organism evidence="7 8">
    <name type="scientific">Effrenium voratum</name>
    <dbReference type="NCBI Taxonomy" id="2562239"/>
    <lineage>
        <taxon>Eukaryota</taxon>
        <taxon>Sar</taxon>
        <taxon>Alveolata</taxon>
        <taxon>Dinophyceae</taxon>
        <taxon>Suessiales</taxon>
        <taxon>Symbiodiniaceae</taxon>
        <taxon>Effrenium</taxon>
    </lineage>
</organism>
<evidence type="ECO:0000313" key="7">
    <source>
        <dbReference type="EMBL" id="CAJ1411105.1"/>
    </source>
</evidence>
<dbReference type="PROSITE" id="PS50127">
    <property type="entry name" value="UBC_2"/>
    <property type="match status" value="1"/>
</dbReference>
<dbReference type="GO" id="GO:0016740">
    <property type="term" value="F:transferase activity"/>
    <property type="evidence" value="ECO:0007669"/>
    <property type="project" value="UniProtKB-KW"/>
</dbReference>
<keyword evidence="4" id="KW-0547">Nucleotide-binding</keyword>
<dbReference type="CDD" id="cd23795">
    <property type="entry name" value="UBCc_UBE2G1"/>
    <property type="match status" value="1"/>
</dbReference>
<dbReference type="InterPro" id="IPR000608">
    <property type="entry name" value="UBC"/>
</dbReference>
<dbReference type="AlphaFoldDB" id="A0AA36JSQ9"/>
<dbReference type="InterPro" id="IPR016135">
    <property type="entry name" value="UBQ-conjugating_enzyme/RWD"/>
</dbReference>
<evidence type="ECO:0000259" key="6">
    <source>
        <dbReference type="PROSITE" id="PS50127"/>
    </source>
</evidence>
<feature type="region of interest" description="Disordered" evidence="5">
    <location>
        <begin position="181"/>
        <end position="205"/>
    </location>
</feature>
<protein>
    <recommendedName>
        <fullName evidence="6">UBC core domain-containing protein</fullName>
    </recommendedName>
</protein>
<feature type="domain" description="UBC core" evidence="6">
    <location>
        <begin position="4"/>
        <end position="168"/>
    </location>
</feature>
<comment type="similarity">
    <text evidence="4">Belongs to the ubiquitin-conjugating enzyme family.</text>
</comment>
<dbReference type="EMBL" id="CAUJNA010003857">
    <property type="protein sequence ID" value="CAJ1411105.1"/>
    <property type="molecule type" value="Genomic_DNA"/>
</dbReference>
<keyword evidence="1" id="KW-0808">Transferase</keyword>
<dbReference type="GO" id="GO:0005524">
    <property type="term" value="F:ATP binding"/>
    <property type="evidence" value="ECO:0007669"/>
    <property type="project" value="UniProtKB-UniRule"/>
</dbReference>
<keyword evidence="8" id="KW-1185">Reference proteome</keyword>
<dbReference type="SUPFAM" id="SSF54495">
    <property type="entry name" value="UBC-like"/>
    <property type="match status" value="1"/>
</dbReference>
<reference evidence="7" key="1">
    <citation type="submission" date="2023-08" db="EMBL/GenBank/DDBJ databases">
        <authorList>
            <person name="Chen Y."/>
            <person name="Shah S."/>
            <person name="Dougan E. K."/>
            <person name="Thang M."/>
            <person name="Chan C."/>
        </authorList>
    </citation>
    <scope>NUCLEOTIDE SEQUENCE</scope>
</reference>
<comment type="caution">
    <text evidence="7">The sequence shown here is derived from an EMBL/GenBank/DDBJ whole genome shotgun (WGS) entry which is preliminary data.</text>
</comment>
<dbReference type="InterPro" id="IPR023313">
    <property type="entry name" value="UBQ-conjugating_AS"/>
</dbReference>
<keyword evidence="4" id="KW-0067">ATP-binding</keyword>
<dbReference type="Gene3D" id="3.10.110.10">
    <property type="entry name" value="Ubiquitin Conjugating Enzyme"/>
    <property type="match status" value="1"/>
</dbReference>
<sequence length="205" mass="23040">MAHVARELLKKELVNLMKDESCGFSVGLEDDSDFFTWRVVFEGPSDSLYEGGIFTAILKFPGDFPNNPPEMRFETEMWHPNIYPDGRVCISILHPPGTDRFNDQETADERWRPILGVHSILISVISMLVDPNLNSPANIDAAVHMKNDAWLGLGSFWAFPFCSAPFCCVLLRLRGLEEEGEAADPQERGRMKGQRPTLAPMVDLS</sequence>
<dbReference type="PANTHER" id="PTHR24067">
    <property type="entry name" value="UBIQUITIN-CONJUGATING ENZYME E2"/>
    <property type="match status" value="1"/>
</dbReference>
<evidence type="ECO:0000256" key="2">
    <source>
        <dbReference type="ARBA" id="ARBA00022786"/>
    </source>
</evidence>
<name>A0AA36JSQ9_9DINO</name>